<dbReference type="CDD" id="cd18316">
    <property type="entry name" value="BTB_POZ_KCTD-like"/>
    <property type="match status" value="1"/>
</dbReference>
<name>A0ABQ8PCA1_9CRYT</name>
<evidence type="ECO:0000259" key="2">
    <source>
        <dbReference type="SMART" id="SM00225"/>
    </source>
</evidence>
<dbReference type="SMART" id="SM00225">
    <property type="entry name" value="BTB"/>
    <property type="match status" value="1"/>
</dbReference>
<evidence type="ECO:0000256" key="1">
    <source>
        <dbReference type="SAM" id="MobiDB-lite"/>
    </source>
</evidence>
<comment type="caution">
    <text evidence="3">The sequence shown here is derived from an EMBL/GenBank/DDBJ whole genome shotgun (WGS) entry which is preliminary data.</text>
</comment>
<reference evidence="3" key="1">
    <citation type="submission" date="2022-10" db="EMBL/GenBank/DDBJ databases">
        <title>Adaptive evolution leads to modifications in subtelomeric GC content in a zoonotic Cryptosporidium species.</title>
        <authorList>
            <person name="Li J."/>
            <person name="Feng Y."/>
            <person name="Xiao L."/>
        </authorList>
    </citation>
    <scope>NUCLEOTIDE SEQUENCE</scope>
    <source>
        <strain evidence="3">25894</strain>
    </source>
</reference>
<gene>
    <name evidence="3" type="ORF">OJ252_986</name>
</gene>
<accession>A0ABQ8PCA1</accession>
<dbReference type="PANTHER" id="PTHR11145">
    <property type="entry name" value="BTB/POZ DOMAIN-CONTAINING ADAPTER FOR CUL3-MEDIATED RHOA DEGRADATION PROTEIN FAMILY MEMBER"/>
    <property type="match status" value="1"/>
</dbReference>
<dbReference type="PANTHER" id="PTHR11145:SF8">
    <property type="entry name" value="RE57120P"/>
    <property type="match status" value="1"/>
</dbReference>
<dbReference type="InterPro" id="IPR003131">
    <property type="entry name" value="T1-type_BTB"/>
</dbReference>
<dbReference type="InterPro" id="IPR045068">
    <property type="entry name" value="BACURD1-3"/>
</dbReference>
<dbReference type="Gene3D" id="3.30.710.10">
    <property type="entry name" value="Potassium Channel Kv1.1, Chain A"/>
    <property type="match status" value="1"/>
</dbReference>
<feature type="domain" description="BTB" evidence="2">
    <location>
        <begin position="4"/>
        <end position="112"/>
    </location>
</feature>
<dbReference type="Proteomes" id="UP001071777">
    <property type="component" value="Unassembled WGS sequence"/>
</dbReference>
<dbReference type="EMBL" id="JAPCXB010000035">
    <property type="protein sequence ID" value="KAJ1613397.1"/>
    <property type="molecule type" value="Genomic_DNA"/>
</dbReference>
<dbReference type="SUPFAM" id="SSF54695">
    <property type="entry name" value="POZ domain"/>
    <property type="match status" value="1"/>
</dbReference>
<sequence length="215" mass="24396">MMERRVRLNVGGVFYETTSTTLLGVNGESNYFSACLSRVGMSVEERAEKSNIELFIDRNGFLFQYVLDYLRTGTIVAVPEKDHIIKGLLIEADFYLLESLTTSLLNRLSEQNMNKLNSKMSLMASQSQHQSPISSQSQSQSQILSQSQSQSNMSDKSELPHLIYDNPKVDHHMDSYIFNYGCSHGFGTDNSVLKENEAGLQNNYLKFEFSLDEDF</sequence>
<dbReference type="Pfam" id="PF02214">
    <property type="entry name" value="BTB_2"/>
    <property type="match status" value="1"/>
</dbReference>
<evidence type="ECO:0000313" key="4">
    <source>
        <dbReference type="Proteomes" id="UP001071777"/>
    </source>
</evidence>
<feature type="region of interest" description="Disordered" evidence="1">
    <location>
        <begin position="127"/>
        <end position="158"/>
    </location>
</feature>
<dbReference type="InterPro" id="IPR000210">
    <property type="entry name" value="BTB/POZ_dom"/>
</dbReference>
<evidence type="ECO:0000313" key="3">
    <source>
        <dbReference type="EMBL" id="KAJ1613397.1"/>
    </source>
</evidence>
<protein>
    <submittedName>
        <fullName evidence="3">POZ domain-containing protein</fullName>
    </submittedName>
</protein>
<feature type="compositionally biased region" description="Low complexity" evidence="1">
    <location>
        <begin position="127"/>
        <end position="151"/>
    </location>
</feature>
<proteinExistence type="predicted"/>
<keyword evidence="4" id="KW-1185">Reference proteome</keyword>
<organism evidence="3 4">
    <name type="scientific">Cryptosporidium canis</name>
    <dbReference type="NCBI Taxonomy" id="195482"/>
    <lineage>
        <taxon>Eukaryota</taxon>
        <taxon>Sar</taxon>
        <taxon>Alveolata</taxon>
        <taxon>Apicomplexa</taxon>
        <taxon>Conoidasida</taxon>
        <taxon>Coccidia</taxon>
        <taxon>Eucoccidiorida</taxon>
        <taxon>Eimeriorina</taxon>
        <taxon>Cryptosporidiidae</taxon>
        <taxon>Cryptosporidium</taxon>
    </lineage>
</organism>
<dbReference type="InterPro" id="IPR011333">
    <property type="entry name" value="SKP1/BTB/POZ_sf"/>
</dbReference>